<dbReference type="PANTHER" id="PTHR46333">
    <property type="entry name" value="CYTOKINESIS PROTEIN 3"/>
    <property type="match status" value="1"/>
</dbReference>
<evidence type="ECO:0000259" key="2">
    <source>
        <dbReference type="SMART" id="SM00460"/>
    </source>
</evidence>
<dbReference type="EMBL" id="JBELQB010000005">
    <property type="protein sequence ID" value="MFL9837371.1"/>
    <property type="molecule type" value="Genomic_DNA"/>
</dbReference>
<dbReference type="Proteomes" id="UP001629059">
    <property type="component" value="Unassembled WGS sequence"/>
</dbReference>
<feature type="chain" id="PRO_5046481593" evidence="1">
    <location>
        <begin position="20"/>
        <end position="344"/>
    </location>
</feature>
<reference evidence="3 4" key="1">
    <citation type="submission" date="2024-06" db="EMBL/GenBank/DDBJ databases">
        <authorList>
            <person name="Kaempfer P."/>
            <person name="Viver T."/>
        </authorList>
    </citation>
    <scope>NUCLEOTIDE SEQUENCE [LARGE SCALE GENOMIC DNA]</scope>
    <source>
        <strain evidence="3 4">ST-75</strain>
    </source>
</reference>
<comment type="caution">
    <text evidence="3">The sequence shown here is derived from an EMBL/GenBank/DDBJ whole genome shotgun (WGS) entry which is preliminary data.</text>
</comment>
<dbReference type="InterPro" id="IPR052557">
    <property type="entry name" value="CAP/Cytokinesis_protein"/>
</dbReference>
<proteinExistence type="predicted"/>
<dbReference type="RefSeq" id="WP_408074380.1">
    <property type="nucleotide sequence ID" value="NZ_JBELQB010000005.1"/>
</dbReference>
<evidence type="ECO:0000313" key="4">
    <source>
        <dbReference type="Proteomes" id="UP001629059"/>
    </source>
</evidence>
<dbReference type="Gene3D" id="3.10.620.30">
    <property type="match status" value="1"/>
</dbReference>
<keyword evidence="1" id="KW-0732">Signal</keyword>
<dbReference type="PANTHER" id="PTHR46333:SF2">
    <property type="entry name" value="CYTOKINESIS PROTEIN 3"/>
    <property type="match status" value="1"/>
</dbReference>
<protein>
    <submittedName>
        <fullName evidence="3">Transglutaminase domain-containing protein</fullName>
    </submittedName>
</protein>
<accession>A0ABW8YAX2</accession>
<gene>
    <name evidence="3" type="ORF">ABS768_07675</name>
</gene>
<dbReference type="SUPFAM" id="SSF54001">
    <property type="entry name" value="Cysteine proteinases"/>
    <property type="match status" value="1"/>
</dbReference>
<dbReference type="InterPro" id="IPR038765">
    <property type="entry name" value="Papain-like_cys_pep_sf"/>
</dbReference>
<organism evidence="3 4">
    <name type="scientific">Flavobacterium rhizophilum</name>
    <dbReference type="NCBI Taxonomy" id="3163296"/>
    <lineage>
        <taxon>Bacteria</taxon>
        <taxon>Pseudomonadati</taxon>
        <taxon>Bacteroidota</taxon>
        <taxon>Flavobacteriia</taxon>
        <taxon>Flavobacteriales</taxon>
        <taxon>Flavobacteriaceae</taxon>
        <taxon>Flavobacterium</taxon>
    </lineage>
</organism>
<name>A0ABW8YAX2_9FLAO</name>
<evidence type="ECO:0000256" key="1">
    <source>
        <dbReference type="SAM" id="SignalP"/>
    </source>
</evidence>
<feature type="domain" description="Transglutaminase-like" evidence="2">
    <location>
        <begin position="116"/>
        <end position="182"/>
    </location>
</feature>
<keyword evidence="4" id="KW-1185">Reference proteome</keyword>
<dbReference type="InterPro" id="IPR002931">
    <property type="entry name" value="Transglutaminase-like"/>
</dbReference>
<dbReference type="Pfam" id="PF01841">
    <property type="entry name" value="Transglut_core"/>
    <property type="match status" value="1"/>
</dbReference>
<evidence type="ECO:0000313" key="3">
    <source>
        <dbReference type="EMBL" id="MFL9837371.1"/>
    </source>
</evidence>
<feature type="signal peptide" evidence="1">
    <location>
        <begin position="1"/>
        <end position="19"/>
    </location>
</feature>
<sequence length="344" mass="40528">MKKILFFFFLTLFTILSKAQEKTVYKFNNPYYTIDSMAIHTEYKNDIPLLVSDLTKHCTTDLEKVRAIFMWITENIEYDYKAFNKGDTKVEYPKHKQGKDYGALYAKWEDKFLKNIINKQKAVCFGYSFLFKKMCSLAGIQSSIVEGYTKQFQREIGILGKIDHAWNVVVIDNEYYYFDVTWGAGHCPRDKNMKPTGFIKERNYSYWCTPYERMLLNHFPSNPEWIRHTTYINAKEEYKNLPLYTSSAIPYFTVISPALGIIDAEVGDTIHFKIQVSDDYPLQNQIIIDTNFKPEENRIKYSSDQVKYSDGILNFDYIIKDKRIRELTIYSGIYGMLSFKVKVK</sequence>
<dbReference type="SMART" id="SM00460">
    <property type="entry name" value="TGc"/>
    <property type="match status" value="1"/>
</dbReference>